<dbReference type="EMBL" id="CP106735">
    <property type="protein sequence ID" value="UXX80437.1"/>
    <property type="molecule type" value="Genomic_DNA"/>
</dbReference>
<evidence type="ECO:0000313" key="4">
    <source>
        <dbReference type="Proteomes" id="UP001062165"/>
    </source>
</evidence>
<dbReference type="SMART" id="SM00228">
    <property type="entry name" value="PDZ"/>
    <property type="match status" value="1"/>
</dbReference>
<proteinExistence type="predicted"/>
<feature type="domain" description="PDZ" evidence="2">
    <location>
        <begin position="286"/>
        <end position="375"/>
    </location>
</feature>
<dbReference type="InterPro" id="IPR001478">
    <property type="entry name" value="PDZ"/>
</dbReference>
<name>A0ABY6D2Q0_9BACT</name>
<accession>A0ABY6D2Q0</accession>
<keyword evidence="1" id="KW-0732">Signal</keyword>
<dbReference type="InterPro" id="IPR036034">
    <property type="entry name" value="PDZ_sf"/>
</dbReference>
<evidence type="ECO:0000256" key="1">
    <source>
        <dbReference type="SAM" id="SignalP"/>
    </source>
</evidence>
<dbReference type="InterPro" id="IPR021109">
    <property type="entry name" value="Peptidase_aspartic_dom_sf"/>
</dbReference>
<dbReference type="Pfam" id="PF00595">
    <property type="entry name" value="PDZ"/>
    <property type="match status" value="1"/>
</dbReference>
<gene>
    <name evidence="3" type="ORF">N7E81_04900</name>
</gene>
<feature type="chain" id="PRO_5046015145" evidence="1">
    <location>
        <begin position="19"/>
        <end position="388"/>
    </location>
</feature>
<dbReference type="InterPro" id="IPR034122">
    <property type="entry name" value="Retropepsin-like_bacterial"/>
</dbReference>
<reference evidence="3" key="1">
    <citation type="submission" date="2022-10" db="EMBL/GenBank/DDBJ databases">
        <title>Comparative genomics and taxonomic characterization of three novel marine species of genus Reichenbachiella exhibiting antioxidant and polysaccharide degradation activities.</title>
        <authorList>
            <person name="Muhammad N."/>
            <person name="Lee Y.-J."/>
            <person name="Ko J."/>
            <person name="Kim S.-G."/>
        </authorList>
    </citation>
    <scope>NUCLEOTIDE SEQUENCE</scope>
    <source>
        <strain evidence="3">Wsw4-B4</strain>
    </source>
</reference>
<dbReference type="Proteomes" id="UP001062165">
    <property type="component" value="Chromosome"/>
</dbReference>
<dbReference type="SUPFAM" id="SSF50156">
    <property type="entry name" value="PDZ domain-like"/>
    <property type="match status" value="1"/>
</dbReference>
<dbReference type="RefSeq" id="WP_263052167.1">
    <property type="nucleotide sequence ID" value="NZ_CP106735.1"/>
</dbReference>
<dbReference type="GO" id="GO:0008233">
    <property type="term" value="F:peptidase activity"/>
    <property type="evidence" value="ECO:0007669"/>
    <property type="project" value="UniProtKB-KW"/>
</dbReference>
<evidence type="ECO:0000313" key="3">
    <source>
        <dbReference type="EMBL" id="UXX80437.1"/>
    </source>
</evidence>
<dbReference type="Pfam" id="PF13650">
    <property type="entry name" value="Asp_protease_2"/>
    <property type="match status" value="1"/>
</dbReference>
<evidence type="ECO:0000259" key="2">
    <source>
        <dbReference type="PROSITE" id="PS50106"/>
    </source>
</evidence>
<dbReference type="SUPFAM" id="SSF50630">
    <property type="entry name" value="Acid proteases"/>
    <property type="match status" value="1"/>
</dbReference>
<keyword evidence="3" id="KW-0645">Protease</keyword>
<dbReference type="Gene3D" id="2.40.70.10">
    <property type="entry name" value="Acid Proteases"/>
    <property type="match status" value="2"/>
</dbReference>
<organism evidence="3 4">
    <name type="scientific">Reichenbachiella carrageenanivorans</name>
    <dbReference type="NCBI Taxonomy" id="2979869"/>
    <lineage>
        <taxon>Bacteria</taxon>
        <taxon>Pseudomonadati</taxon>
        <taxon>Bacteroidota</taxon>
        <taxon>Cytophagia</taxon>
        <taxon>Cytophagales</taxon>
        <taxon>Reichenbachiellaceae</taxon>
        <taxon>Reichenbachiella</taxon>
    </lineage>
</organism>
<keyword evidence="4" id="KW-1185">Reference proteome</keyword>
<sequence length="388" mass="42976">MKTFAFLLSCLCTSWAFAQKPVKSIPFEIFGDHIIIQLSVDGSEPLDFIFDSGDGITVIDEEIADRLHLVKESVVLNEGTVAGSLIKHNKLEIGDYLLEKNIKVYATDLDHLEISLGRDFDGIIGYDLLHHHAVRIDYDNLKFEIYDHGQHPKKGEPVSFKLNTAIPTIAGQVVLNNGESHPGTFFVMTGAGTTLDFNSPFANKYDVIHKTGEHYSYYVKSISDIETKHYEGMVKSFSFGNQKFDDLPIGISQATSGTQAHAKVAGILGNKILSRYNVIFDLPAKLIYFEKNKNFDDHFTVNCSGIDIQLSSDKKKVLIHQVFEGSAAEAVGIETNAELVSIDGQRALTDVNFVEIQKMLVQPGKTIKLLVAQNGEEKSVNLALKPLL</sequence>
<feature type="signal peptide" evidence="1">
    <location>
        <begin position="1"/>
        <end position="18"/>
    </location>
</feature>
<keyword evidence="3" id="KW-0378">Hydrolase</keyword>
<dbReference type="GO" id="GO:0006508">
    <property type="term" value="P:proteolysis"/>
    <property type="evidence" value="ECO:0007669"/>
    <property type="project" value="UniProtKB-KW"/>
</dbReference>
<dbReference type="PROSITE" id="PS50106">
    <property type="entry name" value="PDZ"/>
    <property type="match status" value="1"/>
</dbReference>
<dbReference type="Gene3D" id="2.30.42.10">
    <property type="match status" value="1"/>
</dbReference>
<protein>
    <submittedName>
        <fullName evidence="3">Aspartyl protease family protein</fullName>
    </submittedName>
</protein>
<dbReference type="CDD" id="cd05483">
    <property type="entry name" value="retropepsin_like_bacteria"/>
    <property type="match status" value="1"/>
</dbReference>